<dbReference type="InterPro" id="IPR000014">
    <property type="entry name" value="PAS"/>
</dbReference>
<organism evidence="2 3">
    <name type="scientific">Streptomyces alfalfae</name>
    <dbReference type="NCBI Taxonomy" id="1642299"/>
    <lineage>
        <taxon>Bacteria</taxon>
        <taxon>Bacillati</taxon>
        <taxon>Actinomycetota</taxon>
        <taxon>Actinomycetes</taxon>
        <taxon>Kitasatosporales</taxon>
        <taxon>Streptomycetaceae</taxon>
        <taxon>Streptomyces</taxon>
    </lineage>
</organism>
<protein>
    <submittedName>
        <fullName evidence="2">PAS domain-containing protein</fullName>
    </submittedName>
</protein>
<evidence type="ECO:0000313" key="3">
    <source>
        <dbReference type="Proteomes" id="UP000596130"/>
    </source>
</evidence>
<sequence>MSRAEDFGAELADFVRRVAELRSARSVPAADLATVLDAALFELGHAADRLWPAYEDLVNGGRRSGPPADREEQRLLRAIFRRLPLPVALVDRETALRRMNPAAADLTGIRAGFATGRPLTGILRHADRVAFRSQTAAVARGDGDRSVVVHLQRSPGLPVRATLTALRPGADSRTAVLVVLQPSVTGEQRPLPAPDLGEATRHAAEVDLADALTTALLTAPAGDRRAVVEQAAAVLHGRLADWVIVDDGAARPHRTTVLGPPGAPVAEVAAQDPAACPLVVEAARGGVSALQVRPEDPDAFGRDATGAPVLVRAEVTSLLCVPLSVGTAGPVEGVLTLFRRGARPPFSLAEARAVEVLSRHLALALRRGPRTG</sequence>
<dbReference type="RefSeq" id="WP_198504093.1">
    <property type="nucleotide sequence ID" value="NZ_CP065959.1"/>
</dbReference>
<dbReference type="Gene3D" id="3.30.450.20">
    <property type="entry name" value="PAS domain"/>
    <property type="match status" value="1"/>
</dbReference>
<dbReference type="AlphaFoldDB" id="A0A7T4U0Y5"/>
<feature type="domain" description="PAS" evidence="1">
    <location>
        <begin position="74"/>
        <end position="140"/>
    </location>
</feature>
<accession>A0A7T4U0Y5</accession>
<dbReference type="Gene3D" id="3.30.450.40">
    <property type="match status" value="1"/>
</dbReference>
<proteinExistence type="predicted"/>
<reference evidence="2 3" key="1">
    <citation type="submission" date="2020-12" db="EMBL/GenBank/DDBJ databases">
        <title>Identification and biosynthesis of polyene macrolides produced by Streptomyces alfalfae Men-myco-93-63.</title>
        <authorList>
            <person name="Liu D."/>
            <person name="Li Y."/>
            <person name="Liu L."/>
            <person name="Han X."/>
            <person name="Shen F."/>
        </authorList>
    </citation>
    <scope>NUCLEOTIDE SEQUENCE [LARGE SCALE GENOMIC DNA]</scope>
    <source>
        <strain evidence="2 3">Men-myco-93-63</strain>
    </source>
</reference>
<gene>
    <name evidence="2" type="ORF">I8755_30800</name>
</gene>
<dbReference type="Proteomes" id="UP000596130">
    <property type="component" value="Chromosome"/>
</dbReference>
<dbReference type="InterPro" id="IPR029016">
    <property type="entry name" value="GAF-like_dom_sf"/>
</dbReference>
<dbReference type="Pfam" id="PF08448">
    <property type="entry name" value="PAS_4"/>
    <property type="match status" value="1"/>
</dbReference>
<dbReference type="InterPro" id="IPR035965">
    <property type="entry name" value="PAS-like_dom_sf"/>
</dbReference>
<evidence type="ECO:0000313" key="2">
    <source>
        <dbReference type="EMBL" id="QQC92298.1"/>
    </source>
</evidence>
<dbReference type="SUPFAM" id="SSF55785">
    <property type="entry name" value="PYP-like sensor domain (PAS domain)"/>
    <property type="match status" value="1"/>
</dbReference>
<dbReference type="CDD" id="cd00130">
    <property type="entry name" value="PAS"/>
    <property type="match status" value="1"/>
</dbReference>
<dbReference type="EMBL" id="CP065959">
    <property type="protein sequence ID" value="QQC92298.1"/>
    <property type="molecule type" value="Genomic_DNA"/>
</dbReference>
<evidence type="ECO:0000259" key="1">
    <source>
        <dbReference type="SMART" id="SM00091"/>
    </source>
</evidence>
<dbReference type="SMART" id="SM00091">
    <property type="entry name" value="PAS"/>
    <property type="match status" value="1"/>
</dbReference>
<name>A0A7T4U0Y5_9ACTN</name>
<dbReference type="InterPro" id="IPR013656">
    <property type="entry name" value="PAS_4"/>
</dbReference>
<dbReference type="InterPro" id="IPR003018">
    <property type="entry name" value="GAF"/>
</dbReference>
<dbReference type="SUPFAM" id="SSF55781">
    <property type="entry name" value="GAF domain-like"/>
    <property type="match status" value="1"/>
</dbReference>
<dbReference type="Pfam" id="PF01590">
    <property type="entry name" value="GAF"/>
    <property type="match status" value="1"/>
</dbReference>